<dbReference type="InterPro" id="IPR043129">
    <property type="entry name" value="ATPase_NBD"/>
</dbReference>
<accession>A0A840V8R3</accession>
<dbReference type="SUPFAM" id="SSF53067">
    <property type="entry name" value="Actin-like ATPase domain"/>
    <property type="match status" value="1"/>
</dbReference>
<dbReference type="InterPro" id="IPR000600">
    <property type="entry name" value="ROK"/>
</dbReference>
<dbReference type="Gene3D" id="3.30.420.40">
    <property type="match status" value="1"/>
</dbReference>
<dbReference type="EMBL" id="JACHFD010000026">
    <property type="protein sequence ID" value="MBB5353446.1"/>
    <property type="molecule type" value="Genomic_DNA"/>
</dbReference>
<evidence type="ECO:0000256" key="1">
    <source>
        <dbReference type="SAM" id="MobiDB-lite"/>
    </source>
</evidence>
<comment type="caution">
    <text evidence="2">The sequence shown here is derived from an EMBL/GenBank/DDBJ whole genome shotgun (WGS) entry which is preliminary data.</text>
</comment>
<feature type="region of interest" description="Disordered" evidence="1">
    <location>
        <begin position="16"/>
        <end position="43"/>
    </location>
</feature>
<sequence>MVAGIELGGTKTVVAIGTPEGRVDEESRFPTTTPGETLGRAIA</sequence>
<name>A0A840V8R3_9BACT</name>
<evidence type="ECO:0000313" key="2">
    <source>
        <dbReference type="EMBL" id="MBB5353446.1"/>
    </source>
</evidence>
<keyword evidence="2" id="KW-0808">Transferase</keyword>
<reference evidence="2 3" key="1">
    <citation type="submission" date="2020-08" db="EMBL/GenBank/DDBJ databases">
        <title>Genomic Encyclopedia of Type Strains, Phase IV (KMG-IV): sequencing the most valuable type-strain genomes for metagenomic binning, comparative biology and taxonomic classification.</title>
        <authorList>
            <person name="Goeker M."/>
        </authorList>
    </citation>
    <scope>NUCLEOTIDE SEQUENCE [LARGE SCALE GENOMIC DNA]</scope>
    <source>
        <strain evidence="2 3">YC6886</strain>
    </source>
</reference>
<organism evidence="2 3">
    <name type="scientific">Haloferula luteola</name>
    <dbReference type="NCBI Taxonomy" id="595692"/>
    <lineage>
        <taxon>Bacteria</taxon>
        <taxon>Pseudomonadati</taxon>
        <taxon>Verrucomicrobiota</taxon>
        <taxon>Verrucomicrobiia</taxon>
        <taxon>Verrucomicrobiales</taxon>
        <taxon>Verrucomicrobiaceae</taxon>
        <taxon>Haloferula</taxon>
    </lineage>
</organism>
<dbReference type="GO" id="GO:0016301">
    <property type="term" value="F:kinase activity"/>
    <property type="evidence" value="ECO:0007669"/>
    <property type="project" value="UniProtKB-KW"/>
</dbReference>
<proteinExistence type="predicted"/>
<protein>
    <submittedName>
        <fullName evidence="2">Putative NBD/HSP70 family sugar kinase</fullName>
    </submittedName>
</protein>
<dbReference type="Pfam" id="PF00480">
    <property type="entry name" value="ROK"/>
    <property type="match status" value="1"/>
</dbReference>
<keyword evidence="3" id="KW-1185">Reference proteome</keyword>
<dbReference type="RefSeq" id="WP_221285261.1">
    <property type="nucleotide sequence ID" value="NZ_JACHFD010000026.1"/>
</dbReference>
<evidence type="ECO:0000313" key="3">
    <source>
        <dbReference type="Proteomes" id="UP000557717"/>
    </source>
</evidence>
<gene>
    <name evidence="2" type="ORF">HNR46_003707</name>
</gene>
<dbReference type="AlphaFoldDB" id="A0A840V8R3"/>
<dbReference type="Proteomes" id="UP000557717">
    <property type="component" value="Unassembled WGS sequence"/>
</dbReference>
<keyword evidence="2" id="KW-0418">Kinase</keyword>